<dbReference type="Proteomes" id="UP000178059">
    <property type="component" value="Unassembled WGS sequence"/>
</dbReference>
<evidence type="ECO:0000313" key="2">
    <source>
        <dbReference type="EMBL" id="OGI69134.1"/>
    </source>
</evidence>
<dbReference type="EMBL" id="MFTT01000033">
    <property type="protein sequence ID" value="OGI69134.1"/>
    <property type="molecule type" value="Genomic_DNA"/>
</dbReference>
<reference evidence="2 3" key="1">
    <citation type="journal article" date="2016" name="Nat. Commun.">
        <title>Thousands of microbial genomes shed light on interconnected biogeochemical processes in an aquifer system.</title>
        <authorList>
            <person name="Anantharaman K."/>
            <person name="Brown C.T."/>
            <person name="Hug L.A."/>
            <person name="Sharon I."/>
            <person name="Castelle C.J."/>
            <person name="Probst A.J."/>
            <person name="Thomas B.C."/>
            <person name="Singh A."/>
            <person name="Wilkins M.J."/>
            <person name="Karaoz U."/>
            <person name="Brodie E.L."/>
            <person name="Williams K.H."/>
            <person name="Hubbard S.S."/>
            <person name="Banfield J.F."/>
        </authorList>
    </citation>
    <scope>NUCLEOTIDE SEQUENCE [LARGE SCALE GENOMIC DNA]</scope>
</reference>
<keyword evidence="1" id="KW-0812">Transmembrane</keyword>
<keyword evidence="1" id="KW-0472">Membrane</keyword>
<proteinExistence type="predicted"/>
<sequence length="307" mass="34370">MIETGINSIGLMRFLVQLAAATAAALALWGFIFSFVNIKIAKFIARLFLAALGFLGIAWFLTAIIYFPPAALAHEGIAIGPINEFIQNGFNLNFWLIAVLLIFNIIFARKKLRLFFLVNFSILFLFLTFTTWTGFWGKEQLFFSLHNIHSIFTLGSVVTVDILYLLSLKKKDWAPIIYKIFPAMSAVIWAGLGIDFLSVFLALPETLVLTPQFYFSQIVVAIIILNGAMFSGKINDILARLKQLSPGKRELIHLFGAVSIASWLSITFADFFEFSASLVFMFSVYAIFIILAFIAHKLILRLIKAGG</sequence>
<feature type="transmembrane region" description="Helical" evidence="1">
    <location>
        <begin position="89"/>
        <end position="107"/>
    </location>
</feature>
<feature type="transmembrane region" description="Helical" evidence="1">
    <location>
        <begin position="14"/>
        <end position="35"/>
    </location>
</feature>
<feature type="transmembrane region" description="Helical" evidence="1">
    <location>
        <begin position="148"/>
        <end position="168"/>
    </location>
</feature>
<keyword evidence="1" id="KW-1133">Transmembrane helix</keyword>
<protein>
    <submittedName>
        <fullName evidence="2">Uncharacterized protein</fullName>
    </submittedName>
</protein>
<feature type="transmembrane region" description="Helical" evidence="1">
    <location>
        <begin position="180"/>
        <end position="201"/>
    </location>
</feature>
<dbReference type="STRING" id="1801743.A2824_01930"/>
<feature type="transmembrane region" description="Helical" evidence="1">
    <location>
        <begin position="213"/>
        <end position="230"/>
    </location>
</feature>
<evidence type="ECO:0000313" key="3">
    <source>
        <dbReference type="Proteomes" id="UP000178059"/>
    </source>
</evidence>
<accession>A0A1F6VHN8</accession>
<feature type="transmembrane region" description="Helical" evidence="1">
    <location>
        <begin position="251"/>
        <end position="272"/>
    </location>
</feature>
<gene>
    <name evidence="2" type="ORF">A2824_01930</name>
</gene>
<organism evidence="2 3">
    <name type="scientific">Candidatus Nomurabacteria bacterium RIFCSPHIGHO2_01_FULL_42_16</name>
    <dbReference type="NCBI Taxonomy" id="1801743"/>
    <lineage>
        <taxon>Bacteria</taxon>
        <taxon>Candidatus Nomuraibacteriota</taxon>
    </lineage>
</organism>
<name>A0A1F6VHN8_9BACT</name>
<feature type="transmembrane region" description="Helical" evidence="1">
    <location>
        <begin position="114"/>
        <end position="136"/>
    </location>
</feature>
<dbReference type="AlphaFoldDB" id="A0A1F6VHN8"/>
<evidence type="ECO:0000256" key="1">
    <source>
        <dbReference type="SAM" id="Phobius"/>
    </source>
</evidence>
<feature type="transmembrane region" description="Helical" evidence="1">
    <location>
        <begin position="47"/>
        <end position="69"/>
    </location>
</feature>
<feature type="transmembrane region" description="Helical" evidence="1">
    <location>
        <begin position="278"/>
        <end position="300"/>
    </location>
</feature>
<comment type="caution">
    <text evidence="2">The sequence shown here is derived from an EMBL/GenBank/DDBJ whole genome shotgun (WGS) entry which is preliminary data.</text>
</comment>